<dbReference type="InterPro" id="IPR001853">
    <property type="entry name" value="DSBA-like_thioredoxin_dom"/>
</dbReference>
<gene>
    <name evidence="7" type="ordered locus">Rvan_3423</name>
</gene>
<dbReference type="InterPro" id="IPR036249">
    <property type="entry name" value="Thioredoxin-like_sf"/>
</dbReference>
<keyword evidence="2" id="KW-0560">Oxidoreductase</keyword>
<proteinExistence type="predicted"/>
<evidence type="ECO:0000313" key="7">
    <source>
        <dbReference type="EMBL" id="ADP72604.1"/>
    </source>
</evidence>
<dbReference type="Proteomes" id="UP000001399">
    <property type="component" value="Chromosome"/>
</dbReference>
<dbReference type="InterPro" id="IPR041205">
    <property type="entry name" value="ScsC_N"/>
</dbReference>
<dbReference type="OrthoDB" id="9780147at2"/>
<feature type="signal peptide" evidence="5">
    <location>
        <begin position="1"/>
        <end position="31"/>
    </location>
</feature>
<name>E3I3F6_RHOVT</name>
<dbReference type="Gene3D" id="3.40.30.10">
    <property type="entry name" value="Glutaredoxin"/>
    <property type="match status" value="1"/>
</dbReference>
<accession>E3I3F6</accession>
<dbReference type="Pfam" id="PF18312">
    <property type="entry name" value="ScsC_N"/>
    <property type="match status" value="1"/>
</dbReference>
<dbReference type="SUPFAM" id="SSF52833">
    <property type="entry name" value="Thioredoxin-like"/>
    <property type="match status" value="1"/>
</dbReference>
<feature type="chain" id="PRO_5003170754" evidence="5">
    <location>
        <begin position="32"/>
        <end position="275"/>
    </location>
</feature>
<evidence type="ECO:0000313" key="8">
    <source>
        <dbReference type="Proteomes" id="UP000001399"/>
    </source>
</evidence>
<dbReference type="KEGG" id="rva:Rvan_3423"/>
<dbReference type="PANTHER" id="PTHR13887">
    <property type="entry name" value="GLUTATHIONE S-TRANSFERASE KAPPA"/>
    <property type="match status" value="1"/>
</dbReference>
<dbReference type="InterPro" id="IPR013766">
    <property type="entry name" value="Thioredoxin_domain"/>
</dbReference>
<evidence type="ECO:0000256" key="2">
    <source>
        <dbReference type="ARBA" id="ARBA00023002"/>
    </source>
</evidence>
<dbReference type="PANTHER" id="PTHR13887:SF14">
    <property type="entry name" value="DISULFIDE BOND FORMATION PROTEIN D"/>
    <property type="match status" value="1"/>
</dbReference>
<sequence length="275" mass="29587">MKTIMKRAVALAVPAAMALSLSIAAPIAARAQTDTFTDGQTRSIEKIVKDYLVSHPEILLEVQDAFEKKAEAKRGEATRSRMPEFYKSLSGLKSELAPLTIGQGDVTLVEFFDYNCGYCRHALPEVVKLLDADKKVKVVFMEYPILSQGSADASKVALAAAKQGKYFEFHKAMFAAGRANKESALKVAEQIGLDMEKVKADSASPETEALVAKIGEIGKRMFVDGTPTFVVGDKVTPGAADYDALKKVVEDTRKDGCKACAEAASAPGAKDEKKS</sequence>
<evidence type="ECO:0000256" key="3">
    <source>
        <dbReference type="ARBA" id="ARBA00023157"/>
    </source>
</evidence>
<dbReference type="EMBL" id="CP002292">
    <property type="protein sequence ID" value="ADP72604.1"/>
    <property type="molecule type" value="Genomic_DNA"/>
</dbReference>
<keyword evidence="1 5" id="KW-0732">Signal</keyword>
<evidence type="ECO:0000259" key="6">
    <source>
        <dbReference type="PROSITE" id="PS51352"/>
    </source>
</evidence>
<evidence type="ECO:0000256" key="4">
    <source>
        <dbReference type="ARBA" id="ARBA00023284"/>
    </source>
</evidence>
<keyword evidence="8" id="KW-1185">Reference proteome</keyword>
<dbReference type="GO" id="GO:0016491">
    <property type="term" value="F:oxidoreductase activity"/>
    <property type="evidence" value="ECO:0007669"/>
    <property type="project" value="UniProtKB-KW"/>
</dbReference>
<dbReference type="Pfam" id="PF01323">
    <property type="entry name" value="DSBA"/>
    <property type="match status" value="1"/>
</dbReference>
<dbReference type="eggNOG" id="COG1651">
    <property type="taxonomic scope" value="Bacteria"/>
</dbReference>
<dbReference type="STRING" id="648757.Rvan_3423"/>
<feature type="domain" description="Thioredoxin" evidence="6">
    <location>
        <begin position="59"/>
        <end position="254"/>
    </location>
</feature>
<dbReference type="PROSITE" id="PS51352">
    <property type="entry name" value="THIOREDOXIN_2"/>
    <property type="match status" value="1"/>
</dbReference>
<organism evidence="7 8">
    <name type="scientific">Rhodomicrobium vannielii (strain ATCC 17100 / DSM 162 / LMG 4299 / NCIMB 10020 / ATH 3.1.1)</name>
    <dbReference type="NCBI Taxonomy" id="648757"/>
    <lineage>
        <taxon>Bacteria</taxon>
        <taxon>Pseudomonadati</taxon>
        <taxon>Pseudomonadota</taxon>
        <taxon>Alphaproteobacteria</taxon>
        <taxon>Hyphomicrobiales</taxon>
        <taxon>Hyphomicrobiaceae</taxon>
        <taxon>Rhodomicrobium</taxon>
    </lineage>
</organism>
<keyword evidence="3" id="KW-1015">Disulfide bond</keyword>
<dbReference type="AlphaFoldDB" id="E3I3F6"/>
<reference evidence="8" key="1">
    <citation type="journal article" date="2011" name="J. Bacteriol.">
        <title>Genome sequences of eight morphologically diverse alphaproteobacteria.</title>
        <authorList>
            <consortium name="US DOE Joint Genome Institute"/>
            <person name="Brown P.J."/>
            <person name="Kysela D.T."/>
            <person name="Buechlein A."/>
            <person name="Hemmerich C."/>
            <person name="Brun Y.V."/>
        </authorList>
    </citation>
    <scope>NUCLEOTIDE SEQUENCE [LARGE SCALE GENOMIC DNA]</scope>
    <source>
        <strain evidence="8">ATCC 17100 / ATH 3.1.1 / DSM 162 / LMG 4299</strain>
    </source>
</reference>
<protein>
    <submittedName>
        <fullName evidence="7">DSBA oxidoreductase</fullName>
    </submittedName>
</protein>
<evidence type="ECO:0000256" key="5">
    <source>
        <dbReference type="SAM" id="SignalP"/>
    </source>
</evidence>
<dbReference type="HOGENOM" id="CLU_000288_47_4_5"/>
<keyword evidence="4" id="KW-0676">Redox-active center</keyword>
<evidence type="ECO:0000256" key="1">
    <source>
        <dbReference type="ARBA" id="ARBA00022729"/>
    </source>
</evidence>
<dbReference type="CDD" id="cd03023">
    <property type="entry name" value="DsbA_Com1_like"/>
    <property type="match status" value="1"/>
</dbReference>